<dbReference type="SMART" id="SM00131">
    <property type="entry name" value="KU"/>
    <property type="match status" value="1"/>
</dbReference>
<evidence type="ECO:0000259" key="8">
    <source>
        <dbReference type="PROSITE" id="PS50279"/>
    </source>
</evidence>
<evidence type="ECO:0000256" key="3">
    <source>
        <dbReference type="ARBA" id="ARBA00022729"/>
    </source>
</evidence>
<dbReference type="SMART" id="SM00255">
    <property type="entry name" value="TIR"/>
    <property type="match status" value="1"/>
</dbReference>
<dbReference type="OrthoDB" id="4473401at2759"/>
<dbReference type="Pfam" id="PF01582">
    <property type="entry name" value="TIR"/>
    <property type="match status" value="1"/>
</dbReference>
<proteinExistence type="predicted"/>
<keyword evidence="4 6" id="KW-1133">Transmembrane helix</keyword>
<dbReference type="PROSITE" id="PS50104">
    <property type="entry name" value="TIR"/>
    <property type="match status" value="1"/>
</dbReference>
<evidence type="ECO:0000256" key="6">
    <source>
        <dbReference type="SAM" id="Phobius"/>
    </source>
</evidence>
<dbReference type="InterPro" id="IPR016186">
    <property type="entry name" value="C-type_lectin-like/link_sf"/>
</dbReference>
<gene>
    <name evidence="9" type="ORF">EB796_019568</name>
</gene>
<dbReference type="PANTHER" id="PTHR24365:SF530">
    <property type="entry name" value="MSTPROX-RELATED"/>
    <property type="match status" value="1"/>
</dbReference>
<dbReference type="SUPFAM" id="SSF56436">
    <property type="entry name" value="C-type lectin-like"/>
    <property type="match status" value="1"/>
</dbReference>
<evidence type="ECO:0000313" key="10">
    <source>
        <dbReference type="Proteomes" id="UP000593567"/>
    </source>
</evidence>
<evidence type="ECO:0000256" key="1">
    <source>
        <dbReference type="ARBA" id="ARBA00004370"/>
    </source>
</evidence>
<feature type="domain" description="TIR" evidence="7">
    <location>
        <begin position="88"/>
        <end position="266"/>
    </location>
</feature>
<evidence type="ECO:0000313" key="9">
    <source>
        <dbReference type="EMBL" id="KAF6022126.1"/>
    </source>
</evidence>
<protein>
    <submittedName>
        <fullName evidence="9">Uncharacterized protein</fullName>
    </submittedName>
</protein>
<dbReference type="Proteomes" id="UP000593567">
    <property type="component" value="Unassembled WGS sequence"/>
</dbReference>
<accession>A0A7J7J917</accession>
<feature type="domain" description="BPTI/Kunitz inhibitor" evidence="8">
    <location>
        <begin position="358"/>
        <end position="399"/>
    </location>
</feature>
<dbReference type="CDD" id="cd00109">
    <property type="entry name" value="Kunitz-type"/>
    <property type="match status" value="1"/>
</dbReference>
<evidence type="ECO:0000256" key="2">
    <source>
        <dbReference type="ARBA" id="ARBA00022692"/>
    </source>
</evidence>
<organism evidence="9 10">
    <name type="scientific">Bugula neritina</name>
    <name type="common">Brown bryozoan</name>
    <name type="synonym">Sertularia neritina</name>
    <dbReference type="NCBI Taxonomy" id="10212"/>
    <lineage>
        <taxon>Eukaryota</taxon>
        <taxon>Metazoa</taxon>
        <taxon>Spiralia</taxon>
        <taxon>Lophotrochozoa</taxon>
        <taxon>Bryozoa</taxon>
        <taxon>Gymnolaemata</taxon>
        <taxon>Cheilostomatida</taxon>
        <taxon>Flustrina</taxon>
        <taxon>Buguloidea</taxon>
        <taxon>Bugulidae</taxon>
        <taxon>Bugula</taxon>
    </lineage>
</organism>
<dbReference type="SUPFAM" id="SSF57362">
    <property type="entry name" value="BPTI-like"/>
    <property type="match status" value="1"/>
</dbReference>
<dbReference type="PANTHER" id="PTHR24365">
    <property type="entry name" value="TOLL-LIKE RECEPTOR"/>
    <property type="match status" value="1"/>
</dbReference>
<dbReference type="GO" id="GO:0005886">
    <property type="term" value="C:plasma membrane"/>
    <property type="evidence" value="ECO:0007669"/>
    <property type="project" value="TreeGrafter"/>
</dbReference>
<dbReference type="InterPro" id="IPR035897">
    <property type="entry name" value="Toll_tir_struct_dom_sf"/>
</dbReference>
<evidence type="ECO:0000256" key="5">
    <source>
        <dbReference type="ARBA" id="ARBA00023136"/>
    </source>
</evidence>
<reference evidence="9" key="1">
    <citation type="submission" date="2020-06" db="EMBL/GenBank/DDBJ databases">
        <title>Draft genome of Bugula neritina, a colonial animal packing powerful symbionts and potential medicines.</title>
        <authorList>
            <person name="Rayko M."/>
        </authorList>
    </citation>
    <scope>NUCLEOTIDE SEQUENCE [LARGE SCALE GENOMIC DNA]</scope>
    <source>
        <strain evidence="9">Kwan_BN1</strain>
    </source>
</reference>
<dbReference type="PROSITE" id="PS50279">
    <property type="entry name" value="BPTI_KUNITZ_2"/>
    <property type="match status" value="1"/>
</dbReference>
<feature type="transmembrane region" description="Helical" evidence="6">
    <location>
        <begin position="38"/>
        <end position="59"/>
    </location>
</feature>
<dbReference type="SUPFAM" id="SSF52200">
    <property type="entry name" value="Toll/Interleukin receptor TIR domain"/>
    <property type="match status" value="1"/>
</dbReference>
<dbReference type="Gene3D" id="3.40.50.10140">
    <property type="entry name" value="Toll/interleukin-1 receptor homology (TIR) domain"/>
    <property type="match status" value="1"/>
</dbReference>
<keyword evidence="2 6" id="KW-0812">Transmembrane</keyword>
<dbReference type="GO" id="GO:0038023">
    <property type="term" value="F:signaling receptor activity"/>
    <property type="evidence" value="ECO:0007669"/>
    <property type="project" value="TreeGrafter"/>
</dbReference>
<dbReference type="Gene3D" id="3.10.100.10">
    <property type="entry name" value="Mannose-Binding Protein A, subunit A"/>
    <property type="match status" value="1"/>
</dbReference>
<name>A0A7J7J917_BUGNE</name>
<dbReference type="InterPro" id="IPR002223">
    <property type="entry name" value="Kunitz_BPTI"/>
</dbReference>
<sequence length="399" mass="45624">MITKDVTCSPPEANNRSLTVKVIDYTPDKFFCFIKVPLIYSGIVVAGILVSLMISLPCYKYRWYISHCRVVVSAVIDEMREVKFEEHCVYDALVSYNTQSEEDTRWVVENLVPGIEHEDVVEINKQNDKLKLFIADRDSEPGANTFTELCETLENSRKIIILLTKSYLSNPVCVRQAEILAGKSEVHQPNRFLVLILEELNEEIIKSPFNLFLAADTMVIAVYDSKSKTCWISEAPPTNNTSGVLPSGDSKLYQQVCPARWTRNPINSTCLFFDFENKYTREDSQAKCEEFGANLIELDSEEVFDWYISLRDNWPELDTCHRSYTCIMSVKTMMLSVISTALLIGCIQAYAQNPVDICFLDKKVGPCEALILQYYYNHVSGQCEQFFYGGCRGNENRFK</sequence>
<dbReference type="Gene3D" id="4.10.410.10">
    <property type="entry name" value="Pancreatic trypsin inhibitor Kunitz domain"/>
    <property type="match status" value="1"/>
</dbReference>
<evidence type="ECO:0000256" key="4">
    <source>
        <dbReference type="ARBA" id="ARBA00022989"/>
    </source>
</evidence>
<dbReference type="Pfam" id="PF00014">
    <property type="entry name" value="Kunitz_BPTI"/>
    <property type="match status" value="1"/>
</dbReference>
<dbReference type="PRINTS" id="PR00759">
    <property type="entry name" value="BASICPTASE"/>
</dbReference>
<keyword evidence="3" id="KW-0732">Signal</keyword>
<keyword evidence="5 6" id="KW-0472">Membrane</keyword>
<dbReference type="InterPro" id="IPR016187">
    <property type="entry name" value="CTDL_fold"/>
</dbReference>
<dbReference type="InterPro" id="IPR000157">
    <property type="entry name" value="TIR_dom"/>
</dbReference>
<dbReference type="GO" id="GO:0007165">
    <property type="term" value="P:signal transduction"/>
    <property type="evidence" value="ECO:0007669"/>
    <property type="project" value="InterPro"/>
</dbReference>
<comment type="subcellular location">
    <subcellularLocation>
        <location evidence="1">Membrane</location>
    </subcellularLocation>
</comment>
<evidence type="ECO:0000259" key="7">
    <source>
        <dbReference type="PROSITE" id="PS50104"/>
    </source>
</evidence>
<dbReference type="AlphaFoldDB" id="A0A7J7J917"/>
<dbReference type="GO" id="GO:0004867">
    <property type="term" value="F:serine-type endopeptidase inhibitor activity"/>
    <property type="evidence" value="ECO:0007669"/>
    <property type="project" value="InterPro"/>
</dbReference>
<dbReference type="InterPro" id="IPR036880">
    <property type="entry name" value="Kunitz_BPTI_sf"/>
</dbReference>
<keyword evidence="10" id="KW-1185">Reference proteome</keyword>
<comment type="caution">
    <text evidence="9">The sequence shown here is derived from an EMBL/GenBank/DDBJ whole genome shotgun (WGS) entry which is preliminary data.</text>
</comment>
<dbReference type="EMBL" id="VXIV02002898">
    <property type="protein sequence ID" value="KAF6022126.1"/>
    <property type="molecule type" value="Genomic_DNA"/>
</dbReference>